<dbReference type="InterPro" id="IPR006656">
    <property type="entry name" value="Mopterin_OxRdtase"/>
</dbReference>
<dbReference type="GO" id="GO:0022904">
    <property type="term" value="P:respiratory electron transport chain"/>
    <property type="evidence" value="ECO:0007669"/>
    <property type="project" value="TreeGrafter"/>
</dbReference>
<dbReference type="SUPFAM" id="SSF54862">
    <property type="entry name" value="4Fe-4S ferredoxins"/>
    <property type="match status" value="1"/>
</dbReference>
<dbReference type="InterPro" id="IPR050123">
    <property type="entry name" value="Prok_molybdopt-oxidoreductase"/>
</dbReference>
<feature type="domain" description="4Fe-4S Mo/W bis-MGD-type" evidence="7">
    <location>
        <begin position="42"/>
        <end position="97"/>
    </location>
</feature>
<gene>
    <name evidence="8" type="ORF">METZ01_LOCUS242554</name>
</gene>
<dbReference type="PROSITE" id="PS51669">
    <property type="entry name" value="4FE4S_MOW_BIS_MGD"/>
    <property type="match status" value="1"/>
</dbReference>
<dbReference type="GO" id="GO:0051539">
    <property type="term" value="F:4 iron, 4 sulfur cluster binding"/>
    <property type="evidence" value="ECO:0007669"/>
    <property type="project" value="UniProtKB-KW"/>
</dbReference>
<keyword evidence="2" id="KW-0479">Metal-binding</keyword>
<evidence type="ECO:0000259" key="7">
    <source>
        <dbReference type="PROSITE" id="PS51669"/>
    </source>
</evidence>
<dbReference type="EMBL" id="UINC01062771">
    <property type="protein sequence ID" value="SVB89700.1"/>
    <property type="molecule type" value="Genomic_DNA"/>
</dbReference>
<keyword evidence="4" id="KW-0408">Iron</keyword>
<dbReference type="Gene3D" id="3.40.228.10">
    <property type="entry name" value="Dimethylsulfoxide Reductase, domain 2"/>
    <property type="match status" value="1"/>
</dbReference>
<dbReference type="InterPro" id="IPR006963">
    <property type="entry name" value="Mopterin_OxRdtase_4Fe-4S_dom"/>
</dbReference>
<dbReference type="Pfam" id="PF04879">
    <property type="entry name" value="Molybdop_Fe4S4"/>
    <property type="match status" value="1"/>
</dbReference>
<accession>A0A382HQZ5</accession>
<name>A0A382HQZ5_9ZZZZ</name>
<dbReference type="InterPro" id="IPR017900">
    <property type="entry name" value="4Fe4S_Fe_S_CS"/>
</dbReference>
<dbReference type="GO" id="GO:0046872">
    <property type="term" value="F:metal ion binding"/>
    <property type="evidence" value="ECO:0007669"/>
    <property type="project" value="UniProtKB-KW"/>
</dbReference>
<dbReference type="Gene3D" id="3.40.50.740">
    <property type="match status" value="1"/>
</dbReference>
<keyword evidence="1" id="KW-0004">4Fe-4S</keyword>
<dbReference type="FunFam" id="2.20.25.90:FF:000001">
    <property type="entry name" value="Formate dehydrogenase subunit alpha"/>
    <property type="match status" value="1"/>
</dbReference>
<dbReference type="PANTHER" id="PTHR43105">
    <property type="entry name" value="RESPIRATORY NITRATE REDUCTASE"/>
    <property type="match status" value="1"/>
</dbReference>
<feature type="non-terminal residue" evidence="8">
    <location>
        <position position="1"/>
    </location>
</feature>
<dbReference type="PROSITE" id="PS00198">
    <property type="entry name" value="4FE4S_FER_1"/>
    <property type="match status" value="1"/>
</dbReference>
<dbReference type="Gene3D" id="3.30.70.20">
    <property type="match status" value="1"/>
</dbReference>
<dbReference type="GO" id="GO:0003954">
    <property type="term" value="F:NADH dehydrogenase activity"/>
    <property type="evidence" value="ECO:0007669"/>
    <property type="project" value="TreeGrafter"/>
</dbReference>
<sequence length="462" mass="50184">EIVFDIGDPMGDSTCVACGECVQACPTGALMPANDAGLVEADKKVDSVCPYCGVGCLLTYHVKGGKLLQVEGRNGPANNGRLCVKGRFGFDYVHHKDRLITPLIRRNDAPKTKELLRPGDWKKVFREASWEEALEFAAEGLMKIRTENVLPDNNGTDALAAFGCAKGSNEEAYLMQKLVRTGFGSNNIDHCTRLCHASSVSALLEGIGSGAVSNPFTDVTDAEVIFLIGANPVSNHPVAATFMKNAVKAGKKLILLDPYRSELARHATYSLQFRADTDVLLLNSLIHTIIEEGLCDEKYIAEHTTDFEELKGNVVEYSPETVSPICGIPAETLREVARVFAKAEASIILWGMGISQHIHGTDNSRCLIALSLMTGQIGRPGTGLHPLRGQNNVQGTSDMGLIPMFFPDYRSVVEPESKKWFEDFWGTKLNPKSGLTVVEIMDAVHSGEIKGLYVQGENPAMS</sequence>
<proteinExistence type="predicted"/>
<evidence type="ECO:0000256" key="5">
    <source>
        <dbReference type="ARBA" id="ARBA00023014"/>
    </source>
</evidence>
<organism evidence="8">
    <name type="scientific">marine metagenome</name>
    <dbReference type="NCBI Taxonomy" id="408172"/>
    <lineage>
        <taxon>unclassified sequences</taxon>
        <taxon>metagenomes</taxon>
        <taxon>ecological metagenomes</taxon>
    </lineage>
</organism>
<dbReference type="GO" id="GO:0016020">
    <property type="term" value="C:membrane"/>
    <property type="evidence" value="ECO:0007669"/>
    <property type="project" value="TreeGrafter"/>
</dbReference>
<feature type="non-terminal residue" evidence="8">
    <location>
        <position position="462"/>
    </location>
</feature>
<evidence type="ECO:0000256" key="4">
    <source>
        <dbReference type="ARBA" id="ARBA00023004"/>
    </source>
</evidence>
<keyword evidence="5" id="KW-0411">Iron-sulfur</keyword>
<evidence type="ECO:0000259" key="6">
    <source>
        <dbReference type="PROSITE" id="PS51379"/>
    </source>
</evidence>
<dbReference type="Gene3D" id="2.20.25.90">
    <property type="entry name" value="ADC-like domains"/>
    <property type="match status" value="1"/>
</dbReference>
<dbReference type="Pfam" id="PF00037">
    <property type="entry name" value="Fer4"/>
    <property type="match status" value="1"/>
</dbReference>
<protein>
    <recommendedName>
        <fullName evidence="9">Formate dehydrogenase subunit alpha</fullName>
    </recommendedName>
</protein>
<evidence type="ECO:0000256" key="3">
    <source>
        <dbReference type="ARBA" id="ARBA00023002"/>
    </source>
</evidence>
<dbReference type="PANTHER" id="PTHR43105:SF14">
    <property type="entry name" value="FORMATE DEHYDROGENASE H"/>
    <property type="match status" value="1"/>
</dbReference>
<dbReference type="SMART" id="SM00926">
    <property type="entry name" value="Molybdop_Fe4S4"/>
    <property type="match status" value="1"/>
</dbReference>
<dbReference type="Pfam" id="PF00384">
    <property type="entry name" value="Molybdopterin"/>
    <property type="match status" value="1"/>
</dbReference>
<reference evidence="8" key="1">
    <citation type="submission" date="2018-05" db="EMBL/GenBank/DDBJ databases">
        <authorList>
            <person name="Lanie J.A."/>
            <person name="Ng W.-L."/>
            <person name="Kazmierczak K.M."/>
            <person name="Andrzejewski T.M."/>
            <person name="Davidsen T.M."/>
            <person name="Wayne K.J."/>
            <person name="Tettelin H."/>
            <person name="Glass J.I."/>
            <person name="Rusch D."/>
            <person name="Podicherti R."/>
            <person name="Tsui H.-C.T."/>
            <person name="Winkler M.E."/>
        </authorList>
    </citation>
    <scope>NUCLEOTIDE SEQUENCE</scope>
</reference>
<dbReference type="SUPFAM" id="SSF53706">
    <property type="entry name" value="Formate dehydrogenase/DMSO reductase, domains 1-3"/>
    <property type="match status" value="1"/>
</dbReference>
<evidence type="ECO:0008006" key="9">
    <source>
        <dbReference type="Google" id="ProtNLM"/>
    </source>
</evidence>
<dbReference type="AlphaFoldDB" id="A0A382HQZ5"/>
<dbReference type="PROSITE" id="PS51379">
    <property type="entry name" value="4FE4S_FER_2"/>
    <property type="match status" value="1"/>
</dbReference>
<evidence type="ECO:0000256" key="1">
    <source>
        <dbReference type="ARBA" id="ARBA00022485"/>
    </source>
</evidence>
<dbReference type="InterPro" id="IPR017896">
    <property type="entry name" value="4Fe4S_Fe-S-bd"/>
</dbReference>
<evidence type="ECO:0000256" key="2">
    <source>
        <dbReference type="ARBA" id="ARBA00022723"/>
    </source>
</evidence>
<keyword evidence="3" id="KW-0560">Oxidoreductase</keyword>
<feature type="domain" description="4Fe-4S ferredoxin-type" evidence="6">
    <location>
        <begin position="7"/>
        <end position="35"/>
    </location>
</feature>
<evidence type="ECO:0000313" key="8">
    <source>
        <dbReference type="EMBL" id="SVB89700.1"/>
    </source>
</evidence>